<dbReference type="NCBIfam" id="TIGR02092">
    <property type="entry name" value="glgD"/>
    <property type="match status" value="1"/>
</dbReference>
<dbReference type="Proteomes" id="UP000242263">
    <property type="component" value="Unassembled WGS sequence"/>
</dbReference>
<dbReference type="CDD" id="cd04651">
    <property type="entry name" value="LbH_G1P_AT_C"/>
    <property type="match status" value="1"/>
</dbReference>
<keyword evidence="5" id="KW-0808">Transferase</keyword>
<dbReference type="InterPro" id="IPR056818">
    <property type="entry name" value="GlmU/GlgC-like_hexapep"/>
</dbReference>
<dbReference type="Pfam" id="PF24894">
    <property type="entry name" value="Hexapep_GlmU"/>
    <property type="match status" value="1"/>
</dbReference>
<dbReference type="PANTHER" id="PTHR43523:SF6">
    <property type="entry name" value="GLYCOGEN BIOSYNTHESIS PROTEIN GLGD"/>
    <property type="match status" value="1"/>
</dbReference>
<evidence type="ECO:0000313" key="5">
    <source>
        <dbReference type="EMBL" id="PKZ16148.1"/>
    </source>
</evidence>
<dbReference type="InterPro" id="IPR011004">
    <property type="entry name" value="Trimer_LpxA-like_sf"/>
</dbReference>
<dbReference type="EMBL" id="PKGU01000001">
    <property type="protein sequence ID" value="PKZ16148.1"/>
    <property type="molecule type" value="Genomic_DNA"/>
</dbReference>
<organism evidence="5 6">
    <name type="scientific">Alloscardovia omnicolens</name>
    <dbReference type="NCBI Taxonomy" id="419015"/>
    <lineage>
        <taxon>Bacteria</taxon>
        <taxon>Bacillati</taxon>
        <taxon>Actinomycetota</taxon>
        <taxon>Actinomycetes</taxon>
        <taxon>Bifidobacteriales</taxon>
        <taxon>Bifidobacteriaceae</taxon>
        <taxon>Alloscardovia</taxon>
    </lineage>
</organism>
<name>A0A2I1M7P4_9BIFI</name>
<dbReference type="SUPFAM" id="SSF53448">
    <property type="entry name" value="Nucleotide-diphospho-sugar transferases"/>
    <property type="match status" value="1"/>
</dbReference>
<dbReference type="AlphaFoldDB" id="A0A2I1M7P4"/>
<sequence>MKLDKYTAILGNTVGYPDMEGLTAQRPMASLPFDGKYRLVDFQLSSLANAGIRSVYGIFQRDNISSIFDHIRSGREWGLDTLLSHWYLGFYNTKYSENTTDRAYYEQLLRFLKRSGSDRTVYMGCDILCNIDLEQVIHLSEAHDSKLTVVYKRVPRSMVTPGNALLDVTDEDRVLSVSSGSVPEGDNLLNMSADIFVADTQWLIEHMEQEIREDHPRKLRFLLRSLLVDNDASAFSYTGYLSNIFSVKSYFDANMDMLESENFYSLLYSNQKVYTKVKNEESTYFSPDCDVENSQFASGSIVKGRVNRSIISRNCYLDSTSDVCHTIAFSKVTVEQGAHVDYAILDKNVVVAPGVTIQGTPDKPVVVVKGTHVQEDIIR</sequence>
<comment type="caution">
    <text evidence="5">The sequence shown here is derived from an EMBL/GenBank/DDBJ whole genome shotgun (WGS) entry which is preliminary data.</text>
</comment>
<reference evidence="5 6" key="1">
    <citation type="submission" date="2017-12" db="EMBL/GenBank/DDBJ databases">
        <title>Phylogenetic diversity of female urinary microbiome.</title>
        <authorList>
            <person name="Thomas-White K."/>
            <person name="Wolfe A.J."/>
        </authorList>
    </citation>
    <scope>NUCLEOTIDE SEQUENCE [LARGE SCALE GENOMIC DNA]</scope>
    <source>
        <strain evidence="5 6">UMB0064</strain>
    </source>
</reference>
<dbReference type="PANTHER" id="PTHR43523">
    <property type="entry name" value="GLUCOSE-1-PHOSPHATE ADENYLYLTRANSFERASE-RELATED"/>
    <property type="match status" value="1"/>
</dbReference>
<gene>
    <name evidence="5" type="primary">glgD</name>
    <name evidence="5" type="ORF">CYJ32_01555</name>
</gene>
<feature type="domain" description="Nucleotidyl transferase" evidence="3">
    <location>
        <begin position="21"/>
        <end position="158"/>
    </location>
</feature>
<dbReference type="InterPro" id="IPR029044">
    <property type="entry name" value="Nucleotide-diphossugar_trans"/>
</dbReference>
<proteinExistence type="inferred from homology"/>
<evidence type="ECO:0000256" key="2">
    <source>
        <dbReference type="ARBA" id="ARBA00023056"/>
    </source>
</evidence>
<dbReference type="InterPro" id="IPR005835">
    <property type="entry name" value="NTP_transferase_dom"/>
</dbReference>
<feature type="domain" description="Glucose-1-phosphate adenylyltransferase/Bifunctional protein GlmU-like C-terminal hexapeptide" evidence="4">
    <location>
        <begin position="290"/>
        <end position="357"/>
    </location>
</feature>
<protein>
    <submittedName>
        <fullName evidence="5">Glucose-1-phosphate adenylyltransferase subunit GlgD</fullName>
    </submittedName>
</protein>
<accession>A0A2I1M7P4</accession>
<dbReference type="Gene3D" id="3.90.550.10">
    <property type="entry name" value="Spore Coat Polysaccharide Biosynthesis Protein SpsA, Chain A"/>
    <property type="match status" value="1"/>
</dbReference>
<keyword evidence="2" id="KW-0320">Glycogen biosynthesis</keyword>
<evidence type="ECO:0000259" key="4">
    <source>
        <dbReference type="Pfam" id="PF24894"/>
    </source>
</evidence>
<dbReference type="InterPro" id="IPR011831">
    <property type="entry name" value="ADP-Glc_PPase"/>
</dbReference>
<dbReference type="Gene3D" id="2.160.10.10">
    <property type="entry name" value="Hexapeptide repeat proteins"/>
    <property type="match status" value="1"/>
</dbReference>
<dbReference type="GO" id="GO:0005978">
    <property type="term" value="P:glycogen biosynthetic process"/>
    <property type="evidence" value="ECO:0007669"/>
    <property type="project" value="UniProtKB-KW"/>
</dbReference>
<evidence type="ECO:0000256" key="1">
    <source>
        <dbReference type="ARBA" id="ARBA00010443"/>
    </source>
</evidence>
<dbReference type="SUPFAM" id="SSF51161">
    <property type="entry name" value="Trimeric LpxA-like enzymes"/>
    <property type="match status" value="1"/>
</dbReference>
<dbReference type="GO" id="GO:0008878">
    <property type="term" value="F:glucose-1-phosphate adenylyltransferase activity"/>
    <property type="evidence" value="ECO:0007669"/>
    <property type="project" value="InterPro"/>
</dbReference>
<dbReference type="RefSeq" id="WP_101541183.1">
    <property type="nucleotide sequence ID" value="NZ_PKGU01000001.1"/>
</dbReference>
<comment type="similarity">
    <text evidence="1">Belongs to the bacterial/plant glucose-1-phosphate adenylyltransferase family.</text>
</comment>
<dbReference type="Pfam" id="PF00483">
    <property type="entry name" value="NTP_transferase"/>
    <property type="match status" value="1"/>
</dbReference>
<evidence type="ECO:0000313" key="6">
    <source>
        <dbReference type="Proteomes" id="UP000242263"/>
    </source>
</evidence>
<dbReference type="InterPro" id="IPR011832">
    <property type="entry name" value="GlgDAde_trans"/>
</dbReference>
<keyword evidence="5" id="KW-0548">Nucleotidyltransferase</keyword>
<evidence type="ECO:0000259" key="3">
    <source>
        <dbReference type="Pfam" id="PF00483"/>
    </source>
</evidence>